<evidence type="ECO:0000256" key="6">
    <source>
        <dbReference type="ARBA" id="ARBA00023010"/>
    </source>
</evidence>
<dbReference type="OrthoDB" id="10262892at2759"/>
<comment type="subcellular location">
    <subcellularLocation>
        <location evidence="1">Mitochondrion inner membrane</location>
        <topology evidence="1">Peripheral membrane protein</topology>
    </subcellularLocation>
</comment>
<comment type="caution">
    <text evidence="9">The sequence shown here is derived from an EMBL/GenBank/DDBJ whole genome shotgun (WGS) entry which is preliminary data.</text>
</comment>
<dbReference type="GO" id="GO:0030150">
    <property type="term" value="P:protein import into mitochondrial matrix"/>
    <property type="evidence" value="ECO:0007669"/>
    <property type="project" value="InterPro"/>
</dbReference>
<accession>A0A2T7PLZ0</accession>
<keyword evidence="3" id="KW-0813">Transport</keyword>
<evidence type="ECO:0000313" key="10">
    <source>
        <dbReference type="Proteomes" id="UP000245119"/>
    </source>
</evidence>
<keyword evidence="10" id="KW-1185">Reference proteome</keyword>
<keyword evidence="5" id="KW-0653">Protein transport</keyword>
<dbReference type="InterPro" id="IPR005341">
    <property type="entry name" value="Tim16"/>
</dbReference>
<evidence type="ECO:0000256" key="3">
    <source>
        <dbReference type="ARBA" id="ARBA00022448"/>
    </source>
</evidence>
<evidence type="ECO:0000256" key="8">
    <source>
        <dbReference type="ARBA" id="ARBA00023136"/>
    </source>
</evidence>
<dbReference type="InterPro" id="IPR036869">
    <property type="entry name" value="J_dom_sf"/>
</dbReference>
<dbReference type="PANTHER" id="PTHR12388">
    <property type="entry name" value="MITOCHONDRIA ASSOCIATED GRANULOCYTE MACROPHAGE CSF SIGNALING MOLECULE"/>
    <property type="match status" value="1"/>
</dbReference>
<dbReference type="EMBL" id="PZQS01000003">
    <property type="protein sequence ID" value="PVD34439.1"/>
    <property type="molecule type" value="Genomic_DNA"/>
</dbReference>
<evidence type="ECO:0008006" key="11">
    <source>
        <dbReference type="Google" id="ProtNLM"/>
    </source>
</evidence>
<dbReference type="AlphaFoldDB" id="A0A2T7PLZ0"/>
<evidence type="ECO:0000256" key="2">
    <source>
        <dbReference type="ARBA" id="ARBA00008817"/>
    </source>
</evidence>
<dbReference type="Gene3D" id="1.10.287.110">
    <property type="entry name" value="DnaJ domain"/>
    <property type="match status" value="1"/>
</dbReference>
<evidence type="ECO:0000256" key="4">
    <source>
        <dbReference type="ARBA" id="ARBA00022792"/>
    </source>
</evidence>
<evidence type="ECO:0000313" key="9">
    <source>
        <dbReference type="EMBL" id="PVD34439.1"/>
    </source>
</evidence>
<organism evidence="9 10">
    <name type="scientific">Pomacea canaliculata</name>
    <name type="common">Golden apple snail</name>
    <dbReference type="NCBI Taxonomy" id="400727"/>
    <lineage>
        <taxon>Eukaryota</taxon>
        <taxon>Metazoa</taxon>
        <taxon>Spiralia</taxon>
        <taxon>Lophotrochozoa</taxon>
        <taxon>Mollusca</taxon>
        <taxon>Gastropoda</taxon>
        <taxon>Caenogastropoda</taxon>
        <taxon>Architaenioglossa</taxon>
        <taxon>Ampullarioidea</taxon>
        <taxon>Ampullariidae</taxon>
        <taxon>Pomacea</taxon>
    </lineage>
</organism>
<name>A0A2T7PLZ0_POMCA</name>
<comment type="similarity">
    <text evidence="2">Belongs to the TIM16/PAM16 family.</text>
</comment>
<keyword evidence="8" id="KW-0472">Membrane</keyword>
<keyword evidence="6" id="KW-0811">Translocation</keyword>
<evidence type="ECO:0000256" key="5">
    <source>
        <dbReference type="ARBA" id="ARBA00022927"/>
    </source>
</evidence>
<dbReference type="STRING" id="400727.A0A2T7PLZ0"/>
<dbReference type="PANTHER" id="PTHR12388:SF0">
    <property type="entry name" value="MITOCHONDRIAL IMPORT INNER MEMBRANE TRANSLOCASE SUBUNIT TIM16"/>
    <property type="match status" value="1"/>
</dbReference>
<sequence>MGVAASPGRKSFMSSQTQAKYLVQIIVAGSQVIGRAFVRALRQEFQASQQAAQGAGGGRQGARRAAADTITGMSLQEAMQILNLRSVDDLEALQKNYEHLFSLNDKAKGGSFYLQSKIFRAKERIEAELKGKMEEAKRSQSKQNSNET</sequence>
<dbReference type="FunFam" id="1.10.287.110:FF:000006">
    <property type="entry name" value="Import inner membrane translocase subunit TIM16"/>
    <property type="match status" value="1"/>
</dbReference>
<proteinExistence type="inferred from homology"/>
<dbReference type="Pfam" id="PF03656">
    <property type="entry name" value="Pam16"/>
    <property type="match status" value="1"/>
</dbReference>
<gene>
    <name evidence="9" type="ORF">C0Q70_05712</name>
</gene>
<keyword evidence="4" id="KW-0999">Mitochondrion inner membrane</keyword>
<keyword evidence="7" id="KW-0496">Mitochondrion</keyword>
<protein>
    <recommendedName>
        <fullName evidence="11">Mitochondrial import inner membrane translocase subunit TIM16</fullName>
    </recommendedName>
</protein>
<evidence type="ECO:0000256" key="1">
    <source>
        <dbReference type="ARBA" id="ARBA00004637"/>
    </source>
</evidence>
<dbReference type="GO" id="GO:0005744">
    <property type="term" value="C:TIM23 mitochondrial import inner membrane translocase complex"/>
    <property type="evidence" value="ECO:0007669"/>
    <property type="project" value="InterPro"/>
</dbReference>
<evidence type="ECO:0000256" key="7">
    <source>
        <dbReference type="ARBA" id="ARBA00023128"/>
    </source>
</evidence>
<reference evidence="9 10" key="1">
    <citation type="submission" date="2018-04" db="EMBL/GenBank/DDBJ databases">
        <title>The genome of golden apple snail Pomacea canaliculata provides insight into stress tolerance and invasive adaptation.</title>
        <authorList>
            <person name="Liu C."/>
            <person name="Liu B."/>
            <person name="Ren Y."/>
            <person name="Zhang Y."/>
            <person name="Wang H."/>
            <person name="Li S."/>
            <person name="Jiang F."/>
            <person name="Yin L."/>
            <person name="Zhang G."/>
            <person name="Qian W."/>
            <person name="Fan W."/>
        </authorList>
    </citation>
    <scope>NUCLEOTIDE SEQUENCE [LARGE SCALE GENOMIC DNA]</scope>
    <source>
        <strain evidence="9">SZHN2017</strain>
        <tissue evidence="9">Muscle</tissue>
    </source>
</reference>
<dbReference type="Proteomes" id="UP000245119">
    <property type="component" value="Linkage Group LG3"/>
</dbReference>